<feature type="non-terminal residue" evidence="1">
    <location>
        <position position="1"/>
    </location>
</feature>
<organism evidence="1 2">
    <name type="scientific">Cucurbita argyrosperma subsp. sororia</name>
    <dbReference type="NCBI Taxonomy" id="37648"/>
    <lineage>
        <taxon>Eukaryota</taxon>
        <taxon>Viridiplantae</taxon>
        <taxon>Streptophyta</taxon>
        <taxon>Embryophyta</taxon>
        <taxon>Tracheophyta</taxon>
        <taxon>Spermatophyta</taxon>
        <taxon>Magnoliopsida</taxon>
        <taxon>eudicotyledons</taxon>
        <taxon>Gunneridae</taxon>
        <taxon>Pentapetalae</taxon>
        <taxon>rosids</taxon>
        <taxon>fabids</taxon>
        <taxon>Cucurbitales</taxon>
        <taxon>Cucurbitaceae</taxon>
        <taxon>Cucurbiteae</taxon>
        <taxon>Cucurbita</taxon>
    </lineage>
</organism>
<protein>
    <submittedName>
        <fullName evidence="1">Uncharacterized protein</fullName>
    </submittedName>
</protein>
<dbReference type="EMBL" id="JAGKQH010000002">
    <property type="protein sequence ID" value="KAG6606187.1"/>
    <property type="molecule type" value="Genomic_DNA"/>
</dbReference>
<gene>
    <name evidence="1" type="ORF">SDJN03_03504</name>
</gene>
<evidence type="ECO:0000313" key="1">
    <source>
        <dbReference type="EMBL" id="KAG6606187.1"/>
    </source>
</evidence>
<name>A0AAV6P1Z6_9ROSI</name>
<dbReference type="AlphaFoldDB" id="A0AAV6P1Z6"/>
<reference evidence="1 2" key="1">
    <citation type="journal article" date="2021" name="Hortic Res">
        <title>The domestication of Cucurbita argyrosperma as revealed by the genome of its wild relative.</title>
        <authorList>
            <person name="Barrera-Redondo J."/>
            <person name="Sanchez-de la Vega G."/>
            <person name="Aguirre-Liguori J.A."/>
            <person name="Castellanos-Morales G."/>
            <person name="Gutierrez-Guerrero Y.T."/>
            <person name="Aguirre-Dugua X."/>
            <person name="Aguirre-Planter E."/>
            <person name="Tenaillon M.I."/>
            <person name="Lira-Saade R."/>
            <person name="Eguiarte L.E."/>
        </authorList>
    </citation>
    <scope>NUCLEOTIDE SEQUENCE [LARGE SCALE GENOMIC DNA]</scope>
    <source>
        <strain evidence="1">JBR-2021</strain>
    </source>
</reference>
<proteinExistence type="predicted"/>
<sequence>MRASGKDHKKLHSADIGVSAIGFWLFATSAPSLRTRHSFLGGNFRCGFGSYGGVANKVIFCSASTRVEMVSSGASPSQSRMLR</sequence>
<keyword evidence="2" id="KW-1185">Reference proteome</keyword>
<evidence type="ECO:0000313" key="2">
    <source>
        <dbReference type="Proteomes" id="UP000685013"/>
    </source>
</evidence>
<dbReference type="Proteomes" id="UP000685013">
    <property type="component" value="Chromosome 2"/>
</dbReference>
<accession>A0AAV6P1Z6</accession>
<comment type="caution">
    <text evidence="1">The sequence shown here is derived from an EMBL/GenBank/DDBJ whole genome shotgun (WGS) entry which is preliminary data.</text>
</comment>